<accession>A0A8C3FEU2</accession>
<evidence type="ECO:0000256" key="1">
    <source>
        <dbReference type="ARBA" id="ARBA00004613"/>
    </source>
</evidence>
<dbReference type="PANTHER" id="PTHR14235">
    <property type="entry name" value="OSTEOCALCIN"/>
    <property type="match status" value="1"/>
</dbReference>
<dbReference type="InterPro" id="IPR000294">
    <property type="entry name" value="GLA_domain"/>
</dbReference>
<dbReference type="GO" id="GO:0001649">
    <property type="term" value="P:osteoblast differentiation"/>
    <property type="evidence" value="ECO:0007669"/>
    <property type="project" value="TreeGrafter"/>
</dbReference>
<dbReference type="AlphaFoldDB" id="A0A8C3FEU2"/>
<keyword evidence="8" id="KW-1015">Disulfide bond</keyword>
<evidence type="ECO:0000256" key="5">
    <source>
        <dbReference type="ARBA" id="ARBA00022591"/>
    </source>
</evidence>
<reference evidence="10" key="2">
    <citation type="submission" date="2025-09" db="UniProtKB">
        <authorList>
            <consortium name="Ensembl"/>
        </authorList>
    </citation>
    <scope>IDENTIFICATION</scope>
</reference>
<dbReference type="SUPFAM" id="SSF57630">
    <property type="entry name" value="GLA-domain"/>
    <property type="match status" value="1"/>
</dbReference>
<evidence type="ECO:0000256" key="7">
    <source>
        <dbReference type="ARBA" id="ARBA00022837"/>
    </source>
</evidence>
<keyword evidence="11" id="KW-1185">Reference proteome</keyword>
<dbReference type="GO" id="GO:0046848">
    <property type="term" value="F:hydroxyapatite binding"/>
    <property type="evidence" value="ECO:0007669"/>
    <property type="project" value="TreeGrafter"/>
</dbReference>
<keyword evidence="7" id="KW-0106">Calcium</keyword>
<evidence type="ECO:0000256" key="3">
    <source>
        <dbReference type="ARBA" id="ARBA00022479"/>
    </source>
</evidence>
<evidence type="ECO:0000256" key="4">
    <source>
        <dbReference type="ARBA" id="ARBA00022525"/>
    </source>
</evidence>
<dbReference type="GeneTree" id="ENSGT00530000066362"/>
<dbReference type="GO" id="GO:0060348">
    <property type="term" value="P:bone development"/>
    <property type="evidence" value="ECO:0007669"/>
    <property type="project" value="InterPro"/>
</dbReference>
<dbReference type="Pfam" id="PF25890">
    <property type="entry name" value="BGLAP_C"/>
    <property type="match status" value="1"/>
</dbReference>
<feature type="domain" description="Gla" evidence="9">
    <location>
        <begin position="64"/>
        <end position="110"/>
    </location>
</feature>
<dbReference type="GO" id="GO:0005576">
    <property type="term" value="C:extracellular region"/>
    <property type="evidence" value="ECO:0007669"/>
    <property type="project" value="UniProtKB-SubCell"/>
</dbReference>
<dbReference type="Ensembl" id="ENSCPBT00000008996.1">
    <property type="protein sequence ID" value="ENSCPBP00000007450.1"/>
    <property type="gene ID" value="ENSCPBG00000005877.1"/>
</dbReference>
<dbReference type="InterPro" id="IPR058704">
    <property type="entry name" value="BGLAP-like_C"/>
</dbReference>
<dbReference type="GO" id="GO:1900076">
    <property type="term" value="P:regulation of cellular response to insulin stimulus"/>
    <property type="evidence" value="ECO:0007669"/>
    <property type="project" value="InterPro"/>
</dbReference>
<dbReference type="PROSITE" id="PS50998">
    <property type="entry name" value="GLA_2"/>
    <property type="match status" value="1"/>
</dbReference>
<keyword evidence="5" id="KW-0091">Biomineralization</keyword>
<protein>
    <recommendedName>
        <fullName evidence="9">Gla domain-containing protein</fullName>
    </recommendedName>
</protein>
<evidence type="ECO:0000256" key="8">
    <source>
        <dbReference type="ARBA" id="ARBA00023157"/>
    </source>
</evidence>
<evidence type="ECO:0000313" key="11">
    <source>
        <dbReference type="Proteomes" id="UP000694380"/>
    </source>
</evidence>
<gene>
    <name evidence="10" type="primary">LOC101954035</name>
</gene>
<sequence>MHWEVRWGGTVIRDSRCSISRGHSSIWTIGGQPQSSNLLFYSPMAGVKVKRETANAFVRRQKRSYPYYERYYEMYKSPMELRKEQCENYAPCDYLSDHVGFHAAYQRYFGRF</sequence>
<proteinExistence type="inferred from homology"/>
<dbReference type="InterPro" id="IPR035972">
    <property type="entry name" value="GLA-like_dom_SF"/>
</dbReference>
<keyword evidence="6" id="KW-0479">Metal-binding</keyword>
<keyword evidence="4" id="KW-0964">Secreted</keyword>
<dbReference type="GO" id="GO:0032571">
    <property type="term" value="P:response to vitamin K"/>
    <property type="evidence" value="ECO:0007669"/>
    <property type="project" value="InterPro"/>
</dbReference>
<dbReference type="PANTHER" id="PTHR14235:SF0">
    <property type="entry name" value="OSTEOCALCIN"/>
    <property type="match status" value="1"/>
</dbReference>
<name>A0A8C3FEU2_CHRPI</name>
<organism evidence="10 11">
    <name type="scientific">Chrysemys picta bellii</name>
    <name type="common">Western painted turtle</name>
    <name type="synonym">Emys bellii</name>
    <dbReference type="NCBI Taxonomy" id="8478"/>
    <lineage>
        <taxon>Eukaryota</taxon>
        <taxon>Metazoa</taxon>
        <taxon>Chordata</taxon>
        <taxon>Craniata</taxon>
        <taxon>Vertebrata</taxon>
        <taxon>Euteleostomi</taxon>
        <taxon>Archelosauria</taxon>
        <taxon>Testudinata</taxon>
        <taxon>Testudines</taxon>
        <taxon>Cryptodira</taxon>
        <taxon>Durocryptodira</taxon>
        <taxon>Testudinoidea</taxon>
        <taxon>Emydidae</taxon>
        <taxon>Chrysemys</taxon>
    </lineage>
</organism>
<reference evidence="10" key="1">
    <citation type="submission" date="2025-08" db="UniProtKB">
        <authorList>
            <consortium name="Ensembl"/>
        </authorList>
    </citation>
    <scope>IDENTIFICATION</scope>
</reference>
<dbReference type="GO" id="GO:0005509">
    <property type="term" value="F:calcium ion binding"/>
    <property type="evidence" value="ECO:0007669"/>
    <property type="project" value="InterPro"/>
</dbReference>
<dbReference type="Proteomes" id="UP000694380">
    <property type="component" value="Unplaced"/>
</dbReference>
<evidence type="ECO:0000313" key="10">
    <source>
        <dbReference type="Ensembl" id="ENSCPBP00000007450.1"/>
    </source>
</evidence>
<dbReference type="InterPro" id="IPR039176">
    <property type="entry name" value="Osteocalcin"/>
</dbReference>
<dbReference type="SMART" id="SM00069">
    <property type="entry name" value="GLA"/>
    <property type="match status" value="1"/>
</dbReference>
<evidence type="ECO:0000256" key="6">
    <source>
        <dbReference type="ARBA" id="ARBA00022723"/>
    </source>
</evidence>
<evidence type="ECO:0000256" key="2">
    <source>
        <dbReference type="ARBA" id="ARBA00008850"/>
    </source>
</evidence>
<dbReference type="GO" id="GO:0031214">
    <property type="term" value="P:biomineral tissue development"/>
    <property type="evidence" value="ECO:0007669"/>
    <property type="project" value="UniProtKB-KW"/>
</dbReference>
<evidence type="ECO:0000259" key="9">
    <source>
        <dbReference type="PROSITE" id="PS50998"/>
    </source>
</evidence>
<comment type="subcellular location">
    <subcellularLocation>
        <location evidence="1">Secreted</location>
    </subcellularLocation>
</comment>
<keyword evidence="3" id="KW-0301">Gamma-carboxyglutamic acid</keyword>
<comment type="similarity">
    <text evidence="2">Belongs to the osteocalcin/matrix Gla protein family.</text>
</comment>
<dbReference type="GO" id="GO:0008147">
    <property type="term" value="F:structural constituent of bone"/>
    <property type="evidence" value="ECO:0007669"/>
    <property type="project" value="TreeGrafter"/>
</dbReference>